<dbReference type="EMBL" id="FNFH01000002">
    <property type="protein sequence ID" value="SDJ93964.1"/>
    <property type="molecule type" value="Genomic_DNA"/>
</dbReference>
<name>A0A1G8XUW4_9GAMM</name>
<dbReference type="STRING" id="658219.SAMN05216212_1237"/>
<gene>
    <name evidence="2" type="ORF">SAMN05216212_1237</name>
</gene>
<dbReference type="RefSeq" id="WP_217631376.1">
    <property type="nucleotide sequence ID" value="NZ_FNFH01000002.1"/>
</dbReference>
<accession>A0A1G8XUW4</accession>
<evidence type="ECO:0000256" key="1">
    <source>
        <dbReference type="SAM" id="SignalP"/>
    </source>
</evidence>
<organism evidence="2 3">
    <name type="scientific">Microbulbifer yueqingensis</name>
    <dbReference type="NCBI Taxonomy" id="658219"/>
    <lineage>
        <taxon>Bacteria</taxon>
        <taxon>Pseudomonadati</taxon>
        <taxon>Pseudomonadota</taxon>
        <taxon>Gammaproteobacteria</taxon>
        <taxon>Cellvibrionales</taxon>
        <taxon>Microbulbiferaceae</taxon>
        <taxon>Microbulbifer</taxon>
    </lineage>
</organism>
<dbReference type="Proteomes" id="UP000199305">
    <property type="component" value="Unassembled WGS sequence"/>
</dbReference>
<keyword evidence="3" id="KW-1185">Reference proteome</keyword>
<feature type="chain" id="PRO_5011781632" evidence="1">
    <location>
        <begin position="31"/>
        <end position="213"/>
    </location>
</feature>
<keyword evidence="1" id="KW-0732">Signal</keyword>
<evidence type="ECO:0000313" key="2">
    <source>
        <dbReference type="EMBL" id="SDJ93964.1"/>
    </source>
</evidence>
<protein>
    <submittedName>
        <fullName evidence="2">Uncharacterized protein</fullName>
    </submittedName>
</protein>
<sequence>MSGKLQRCRKPLAALLATLVVALVAPVASAMKLKTQNLTQLITSSEAIVSGTVKSVSDGIDAAGIPYTEVTLQVGSDAKGKIKDDSEYTFRQFGLLKPRTMANGHQMLAVSPEGFPRWNEGEFVVAFMHEKAGRTGLQTTAGMAQGKFSVMNGKLANQFNNAGLFEDVEINQQLLSAEQQNMLTSPGAVDAVQFMDLVGRAVSEDWIGKGEMK</sequence>
<proteinExistence type="predicted"/>
<reference evidence="3" key="1">
    <citation type="submission" date="2016-10" db="EMBL/GenBank/DDBJ databases">
        <authorList>
            <person name="Varghese N."/>
            <person name="Submissions S."/>
        </authorList>
    </citation>
    <scope>NUCLEOTIDE SEQUENCE [LARGE SCALE GENOMIC DNA]</scope>
    <source>
        <strain evidence="3">CGMCC 1.10658</strain>
    </source>
</reference>
<evidence type="ECO:0000313" key="3">
    <source>
        <dbReference type="Proteomes" id="UP000199305"/>
    </source>
</evidence>
<feature type="signal peptide" evidence="1">
    <location>
        <begin position="1"/>
        <end position="30"/>
    </location>
</feature>
<dbReference type="AlphaFoldDB" id="A0A1G8XUW4"/>